<dbReference type="InterPro" id="IPR025736">
    <property type="entry name" value="PucR_C-HTH_dom"/>
</dbReference>
<dbReference type="Gene3D" id="1.10.10.2840">
    <property type="entry name" value="PucR C-terminal helix-turn-helix domain"/>
    <property type="match status" value="1"/>
</dbReference>
<evidence type="ECO:0000259" key="2">
    <source>
        <dbReference type="Pfam" id="PF13556"/>
    </source>
</evidence>
<protein>
    <submittedName>
        <fullName evidence="3">PucR family transcriptional regulator</fullName>
    </submittedName>
</protein>
<dbReference type="Proteomes" id="UP000440513">
    <property type="component" value="Unassembled WGS sequence"/>
</dbReference>
<dbReference type="AlphaFoldDB" id="A0A7X2P265"/>
<dbReference type="Pfam" id="PF13556">
    <property type="entry name" value="HTH_30"/>
    <property type="match status" value="1"/>
</dbReference>
<sequence length="390" mass="45387">MAATLEKIYEVALHHYHMKLVAGREGLSNLVDWVHVVEEMDYVHFLKGRELIVTTGIKEPDDAQLLEFTRRVYATGASGLVFNVGRYIRSVPKEVQEFGENNDFPVFVLPWEVHLVDFNRELCNLIYRSEQEQDDLESAIRKAVFSPEKKEEYLPVLAREGIHGDTGLTMVQCYVPASGKTDITSFYYRFLRQCQQILTKRNLTHVVFHHDRYLTLVMAEYRKEIVNQVLDAMKRCVHNSAEGTEMYLAVSEGETLIGNLREKYQTLSYLCRWAADKKQTLCRESEIGVAKLLLAVPDRRKLWEYETQTLGELERIDQETGSEYLKILKIYLEENGNIQEVAAKCFLHRNTVAYHLKKISEITGKNLGETRNRTQWELAYLIRNLRKLLE</sequence>
<dbReference type="InterPro" id="IPR012914">
    <property type="entry name" value="PucR_dom"/>
</dbReference>
<dbReference type="EMBL" id="VUMS01000007">
    <property type="protein sequence ID" value="MST66148.1"/>
    <property type="molecule type" value="Genomic_DNA"/>
</dbReference>
<keyword evidence="4" id="KW-1185">Reference proteome</keyword>
<gene>
    <name evidence="3" type="ORF">FYJ57_05255</name>
</gene>
<evidence type="ECO:0000259" key="1">
    <source>
        <dbReference type="Pfam" id="PF07905"/>
    </source>
</evidence>
<evidence type="ECO:0000313" key="4">
    <source>
        <dbReference type="Proteomes" id="UP000440513"/>
    </source>
</evidence>
<dbReference type="PANTHER" id="PTHR33744">
    <property type="entry name" value="CARBOHYDRATE DIACID REGULATOR"/>
    <property type="match status" value="1"/>
</dbReference>
<dbReference type="Pfam" id="PF07905">
    <property type="entry name" value="PucR"/>
    <property type="match status" value="1"/>
</dbReference>
<dbReference type="InterPro" id="IPR051448">
    <property type="entry name" value="CdaR-like_regulators"/>
</dbReference>
<feature type="domain" description="PucR C-terminal helix-turn-helix" evidence="2">
    <location>
        <begin position="325"/>
        <end position="381"/>
    </location>
</feature>
<dbReference type="RefSeq" id="WP_154431824.1">
    <property type="nucleotide sequence ID" value="NZ_VUMS01000007.1"/>
</dbReference>
<reference evidence="3 4" key="1">
    <citation type="submission" date="2019-08" db="EMBL/GenBank/DDBJ databases">
        <title>In-depth cultivation of the pig gut microbiome towards novel bacterial diversity and tailored functional studies.</title>
        <authorList>
            <person name="Wylensek D."/>
            <person name="Hitch T.C.A."/>
            <person name="Clavel T."/>
        </authorList>
    </citation>
    <scope>NUCLEOTIDE SEQUENCE [LARGE SCALE GENOMIC DNA]</scope>
    <source>
        <strain evidence="3 4">BSM-380-WT-5A</strain>
    </source>
</reference>
<name>A0A7X2P265_9FIRM</name>
<feature type="domain" description="Purine catabolism PurC-like" evidence="1">
    <location>
        <begin position="17"/>
        <end position="126"/>
    </location>
</feature>
<comment type="caution">
    <text evidence="3">The sequence shown here is derived from an EMBL/GenBank/DDBJ whole genome shotgun (WGS) entry which is preliminary data.</text>
</comment>
<dbReference type="InterPro" id="IPR042070">
    <property type="entry name" value="PucR_C-HTH_sf"/>
</dbReference>
<dbReference type="PANTHER" id="PTHR33744:SF1">
    <property type="entry name" value="DNA-BINDING TRANSCRIPTIONAL ACTIVATOR ADER"/>
    <property type="match status" value="1"/>
</dbReference>
<accession>A0A7X2P265</accession>
<organism evidence="3 4">
    <name type="scientific">Oliverpabstia intestinalis</name>
    <dbReference type="NCBI Taxonomy" id="2606633"/>
    <lineage>
        <taxon>Bacteria</taxon>
        <taxon>Bacillati</taxon>
        <taxon>Bacillota</taxon>
        <taxon>Clostridia</taxon>
        <taxon>Lachnospirales</taxon>
        <taxon>Lachnospiraceae</taxon>
        <taxon>Oliverpabstia</taxon>
    </lineage>
</organism>
<evidence type="ECO:0000313" key="3">
    <source>
        <dbReference type="EMBL" id="MST66148.1"/>
    </source>
</evidence>
<proteinExistence type="predicted"/>